<dbReference type="InParanoid" id="A0A409YVJ5"/>
<feature type="coiled-coil region" evidence="1">
    <location>
        <begin position="37"/>
        <end position="64"/>
    </location>
</feature>
<dbReference type="OrthoDB" id="10003767at2759"/>
<dbReference type="PANTHER" id="PTHR21310">
    <property type="entry name" value="AMINOGLYCOSIDE PHOSPHOTRANSFERASE-RELATED-RELATED"/>
    <property type="match status" value="1"/>
</dbReference>
<organism evidence="3 4">
    <name type="scientific">Gymnopilus dilepis</name>
    <dbReference type="NCBI Taxonomy" id="231916"/>
    <lineage>
        <taxon>Eukaryota</taxon>
        <taxon>Fungi</taxon>
        <taxon>Dikarya</taxon>
        <taxon>Basidiomycota</taxon>
        <taxon>Agaricomycotina</taxon>
        <taxon>Agaricomycetes</taxon>
        <taxon>Agaricomycetidae</taxon>
        <taxon>Agaricales</taxon>
        <taxon>Agaricineae</taxon>
        <taxon>Hymenogastraceae</taxon>
        <taxon>Gymnopilus</taxon>
    </lineage>
</organism>
<comment type="caution">
    <text evidence="3">The sequence shown here is derived from an EMBL/GenBank/DDBJ whole genome shotgun (WGS) entry which is preliminary data.</text>
</comment>
<sequence length="953" mass="108411">MGTAFSTSAECKVIDDCQPDRPCEVSDGSPCTACVKRVRLESRIEDTKQQVLQLDKALENMLQQHRKLRTMTNRLHNPLVLGVPPEVASRIFQLCLPPEGDYSFESVANAPLTLGAVCRDWRSIAWSTPQLWTTISICLGAMALSSHVGCIQEWLERSKALPLTIFLGDSTDSDLEHAGRGMMYDLDVQERCSTIKQISELLNQHSGRWVEVKISIPARFLFLFQDVKQSPERSCSLDIMASDFIMERGAKFSMNSLALASVTLYCIPLKNFSIHWGHVTHVDVSTVEVQHCHRLFTQAPQLRFCRLFDVMPPREASWAPARIVVHSQIKEFTFELMDELEEIDIFFDHLSFPNVEKMTLSIPREGLPSETLLSFLRRSSCLLKDFSIHTTKFDANRLVTFLQHIPSLVNLNVSPWDSNFSAPEFFRLFAKSLFPSNQSSTTVSIPVLRNLESFDYTDERDNVEDFPWKLAFRILGPVSQMSGSHRQTFKAFRIHFSNDDLPYPDLSVDKKALSLLRALRHTGFFKFSQSRTGVSGDKPNFRRRFNSIVEACSARAVVGPSSTSFRLSPPLTMLLPYWNRIGDVHYLEPYPFSFEDWAAGSEISPDRQTLHDDVASILHSKIIQTSCRAKDMNTTLDATLVDGRSVIVRQRHSHPSDAVLEHWSISKFQGELQLMRWIRMQGKIPIADILGYGSNFSIQEKMRGLPVGLQWHSWSTDAKNRFMRDYVDVILNLFHLRVPQLIGSALCDLVDGTPVLSVGPRIGPSPICSSSDTFDDASELFRFLISVKRKFIEPMSPSDRVRAEQVLSAIESRVGSLLQRLSDPVLSRCVLTHADLHSYNILADEKGMITAILDWEINYIQPAIIGVGYPEWLSDDGPSDPDFASAHYWWDESPNERRRLRAYFEQLVLASDQAFYRCLTEGRDMRSIMAWLINTSPDPGFERFDSWIRSRLS</sequence>
<evidence type="ECO:0000313" key="3">
    <source>
        <dbReference type="EMBL" id="PPR07055.1"/>
    </source>
</evidence>
<proteinExistence type="predicted"/>
<dbReference type="Gene3D" id="3.90.1200.10">
    <property type="match status" value="1"/>
</dbReference>
<dbReference type="Pfam" id="PF01636">
    <property type="entry name" value="APH"/>
    <property type="match status" value="1"/>
</dbReference>
<evidence type="ECO:0000256" key="1">
    <source>
        <dbReference type="SAM" id="Coils"/>
    </source>
</evidence>
<dbReference type="Proteomes" id="UP000284706">
    <property type="component" value="Unassembled WGS sequence"/>
</dbReference>
<reference evidence="3 4" key="1">
    <citation type="journal article" date="2018" name="Evol. Lett.">
        <title>Horizontal gene cluster transfer increased hallucinogenic mushroom diversity.</title>
        <authorList>
            <person name="Reynolds H.T."/>
            <person name="Vijayakumar V."/>
            <person name="Gluck-Thaler E."/>
            <person name="Korotkin H.B."/>
            <person name="Matheny P.B."/>
            <person name="Slot J.C."/>
        </authorList>
    </citation>
    <scope>NUCLEOTIDE SEQUENCE [LARGE SCALE GENOMIC DNA]</scope>
    <source>
        <strain evidence="3 4">SRW20</strain>
    </source>
</reference>
<name>A0A409YVJ5_9AGAR</name>
<dbReference type="EMBL" id="NHYE01000194">
    <property type="protein sequence ID" value="PPR07055.1"/>
    <property type="molecule type" value="Genomic_DNA"/>
</dbReference>
<accession>A0A409YVJ5</accession>
<dbReference type="InterPro" id="IPR011009">
    <property type="entry name" value="Kinase-like_dom_sf"/>
</dbReference>
<dbReference type="InterPro" id="IPR002575">
    <property type="entry name" value="Aminoglycoside_PTrfase"/>
</dbReference>
<dbReference type="PANTHER" id="PTHR21310:SF15">
    <property type="entry name" value="AMINOGLYCOSIDE PHOSPHOTRANSFERASE DOMAIN-CONTAINING PROTEIN"/>
    <property type="match status" value="1"/>
</dbReference>
<dbReference type="SUPFAM" id="SSF56112">
    <property type="entry name" value="Protein kinase-like (PK-like)"/>
    <property type="match status" value="1"/>
</dbReference>
<gene>
    <name evidence="3" type="ORF">CVT26_005256</name>
</gene>
<dbReference type="AlphaFoldDB" id="A0A409YVJ5"/>
<feature type="domain" description="Aminoglycoside phosphotransferase" evidence="2">
    <location>
        <begin position="663"/>
        <end position="856"/>
    </location>
</feature>
<keyword evidence="4" id="KW-1185">Reference proteome</keyword>
<protein>
    <recommendedName>
        <fullName evidence="2">Aminoglycoside phosphotransferase domain-containing protein</fullName>
    </recommendedName>
</protein>
<keyword evidence="1" id="KW-0175">Coiled coil</keyword>
<evidence type="ECO:0000259" key="2">
    <source>
        <dbReference type="Pfam" id="PF01636"/>
    </source>
</evidence>
<dbReference type="InterPro" id="IPR051678">
    <property type="entry name" value="AGP_Transferase"/>
</dbReference>
<evidence type="ECO:0000313" key="4">
    <source>
        <dbReference type="Proteomes" id="UP000284706"/>
    </source>
</evidence>